<comment type="similarity">
    <text evidence="2">Belongs to the GPATCH1 family.</text>
</comment>
<feature type="region of interest" description="Disordered" evidence="13">
    <location>
        <begin position="1"/>
        <end position="41"/>
    </location>
</feature>
<name>A0AA39I669_9BILA</name>
<dbReference type="InterPro" id="IPR008111">
    <property type="entry name" value="RNA-bd_8"/>
</dbReference>
<keyword evidence="7 11" id="KW-0694">RNA-binding</keyword>
<dbReference type="InterPro" id="IPR000467">
    <property type="entry name" value="G_patch_dom"/>
</dbReference>
<evidence type="ECO:0000256" key="6">
    <source>
        <dbReference type="ARBA" id="ARBA00022845"/>
    </source>
</evidence>
<evidence type="ECO:0000256" key="4">
    <source>
        <dbReference type="ARBA" id="ARBA00022490"/>
    </source>
</evidence>
<comment type="subcellular location">
    <subcellularLocation>
        <location evidence="12">Nucleus</location>
    </subcellularLocation>
    <subcellularLocation>
        <location evidence="12">Nucleus speckle</location>
    </subcellularLocation>
    <subcellularLocation>
        <location evidence="12">Cytoplasm</location>
    </subcellularLocation>
</comment>
<evidence type="ECO:0000256" key="11">
    <source>
        <dbReference type="PROSITE-ProRule" id="PRU00176"/>
    </source>
</evidence>
<dbReference type="PANTHER" id="PTHR13384">
    <property type="entry name" value="G PATCH DOMAIN-CONTAINING PROTEIN 1"/>
    <property type="match status" value="1"/>
</dbReference>
<evidence type="ECO:0000256" key="8">
    <source>
        <dbReference type="ARBA" id="ARBA00023187"/>
    </source>
</evidence>
<dbReference type="GO" id="GO:0003729">
    <property type="term" value="F:mRNA binding"/>
    <property type="evidence" value="ECO:0007669"/>
    <property type="project" value="InterPro"/>
</dbReference>
<dbReference type="AlphaFoldDB" id="A0AA39I669"/>
<evidence type="ECO:0000313" key="17">
    <source>
        <dbReference type="Proteomes" id="UP001175271"/>
    </source>
</evidence>
<keyword evidence="5 12" id="KW-0507">mRNA processing</keyword>
<dbReference type="GO" id="GO:0006417">
    <property type="term" value="P:regulation of translation"/>
    <property type="evidence" value="ECO:0007669"/>
    <property type="project" value="UniProtKB-KW"/>
</dbReference>
<evidence type="ECO:0000256" key="13">
    <source>
        <dbReference type="SAM" id="MobiDB-lite"/>
    </source>
</evidence>
<reference evidence="16" key="1">
    <citation type="submission" date="2023-06" db="EMBL/GenBank/DDBJ databases">
        <title>Genomic analysis of the entomopathogenic nematode Steinernema hermaphroditum.</title>
        <authorList>
            <person name="Schwarz E.M."/>
            <person name="Heppert J.K."/>
            <person name="Baniya A."/>
            <person name="Schwartz H.T."/>
            <person name="Tan C.-H."/>
            <person name="Antoshechkin I."/>
            <person name="Sternberg P.W."/>
            <person name="Goodrich-Blair H."/>
            <person name="Dillman A.R."/>
        </authorList>
    </citation>
    <scope>NUCLEOTIDE SEQUENCE</scope>
    <source>
        <strain evidence="16">PS9179</strain>
        <tissue evidence="16">Whole animal</tissue>
    </source>
</reference>
<evidence type="ECO:0000259" key="15">
    <source>
        <dbReference type="PROSITE" id="PS50174"/>
    </source>
</evidence>
<dbReference type="FunFam" id="3.30.70.330:FF:000525">
    <property type="entry name" value="RNA-binding protein 8A"/>
    <property type="match status" value="1"/>
</dbReference>
<dbReference type="InterPro" id="IPR000504">
    <property type="entry name" value="RRM_dom"/>
</dbReference>
<dbReference type="InterPro" id="IPR012677">
    <property type="entry name" value="Nucleotide-bd_a/b_plait_sf"/>
</dbReference>
<feature type="domain" description="G-patch" evidence="15">
    <location>
        <begin position="298"/>
        <end position="318"/>
    </location>
</feature>
<feature type="compositionally biased region" description="Acidic residues" evidence="13">
    <location>
        <begin position="1"/>
        <end position="12"/>
    </location>
</feature>
<feature type="compositionally biased region" description="Basic and acidic residues" evidence="13">
    <location>
        <begin position="554"/>
        <end position="565"/>
    </location>
</feature>
<organism evidence="16 17">
    <name type="scientific">Steinernema hermaphroditum</name>
    <dbReference type="NCBI Taxonomy" id="289476"/>
    <lineage>
        <taxon>Eukaryota</taxon>
        <taxon>Metazoa</taxon>
        <taxon>Ecdysozoa</taxon>
        <taxon>Nematoda</taxon>
        <taxon>Chromadorea</taxon>
        <taxon>Rhabditida</taxon>
        <taxon>Tylenchina</taxon>
        <taxon>Panagrolaimomorpha</taxon>
        <taxon>Strongyloidoidea</taxon>
        <taxon>Steinernematidae</taxon>
        <taxon>Steinernema</taxon>
    </lineage>
</organism>
<dbReference type="EMBL" id="JAUCMV010000002">
    <property type="protein sequence ID" value="KAK0417207.1"/>
    <property type="molecule type" value="Genomic_DNA"/>
</dbReference>
<dbReference type="InterPro" id="IPR035979">
    <property type="entry name" value="RBD_domain_sf"/>
</dbReference>
<evidence type="ECO:0000256" key="12">
    <source>
        <dbReference type="RuleBase" id="RU361239"/>
    </source>
</evidence>
<dbReference type="CDD" id="cd12324">
    <property type="entry name" value="RRM_RBM8"/>
    <property type="match status" value="1"/>
</dbReference>
<keyword evidence="6" id="KW-0810">Translation regulation</keyword>
<evidence type="ECO:0000256" key="7">
    <source>
        <dbReference type="ARBA" id="ARBA00022884"/>
    </source>
</evidence>
<dbReference type="PANTHER" id="PTHR13384:SF19">
    <property type="entry name" value="G PATCH DOMAIN-CONTAINING PROTEIN 1"/>
    <property type="match status" value="1"/>
</dbReference>
<comment type="subunit">
    <text evidence="12">Heterodimer with MAGOH. Part of the mRNA splicing-dependent exon junction complex (EJC) complex; the core complex contains CASC3, EIF4A3, MAGOH and RBM8A.</text>
</comment>
<dbReference type="GO" id="GO:0005737">
    <property type="term" value="C:cytoplasm"/>
    <property type="evidence" value="ECO:0007669"/>
    <property type="project" value="UniProtKB-SubCell"/>
</dbReference>
<sequence>MRAGDEDMDTGDDQVSQLSAQASKKKGRGFGNSNSTQSELKAYDSVQDDGITGPQRSVEGWIVFVTNVHEEAQEEDIYDKFSEFGEIKNVHLNLDRRTGFLKGYALVEYETQKEAAAAIEKLNESDLLGQQIKVTWCFVRPPPKASPMDNFAVYGTQFESLEDEQNSAVSKKPTPIQEQIATDERGRRRFHGAFTGGFSAGYFNTVGTKHGWVPQTFSSSKSSRAEHQEQLAEDFMDEEDLGEFGISTRRIRTKADFADSALRLSTTDSRKRLAWEHPTITLTVHSEIDSIVRPVSDSESLGMRLLKQMGWREGKGIGALMSKRQLERQKVHEMKARGMKAEFDEDGVRLFEQMAPDFAFAPEDIPAVYFSSHDGTKGLGYRGLESSSALDQRKGHLAASLRKNNSGKGIRGQAFGIGVFEDEDEDVYTNFDMTQYDYEICNSAGPSKAPKADTTFVMAGERQNARRFYNAPKIPPGFCGQHRPFLVDVSAMPGNIKKLGEKLTAVERARYLGDRSASIMELLPDAERKRLQNQNKKPHRKSRWDVGKAEAPVEEAKTEEHAREVDENDSVQSSPFEEDPLKEHRFHQYRNYLRRGLTFPQPLDMTELEWDREVAEFQKYLSREERDLLPEVRQKQVPLAANLAFTVPLAEMLRSKFTTATHEDANSSKKGTKDGDRLAAVKSKMFGELTRQHYDWYPAKNLCKLFNVPDPYPHTFQQGVLHLQKRSAATSKRIDDIALLGVGLPNTRNELQKREAVDAVRSRATFEQPLAMKEEVLDDEQFDDEKFDNDDEEPNPSDEGPSLDLLKAIFEASDNEGEESDGERETECREHEARLSSSKPGRRRSPSPKSAQATLTERPNPGGTEKFVNVLDMRELDEEFGPLPPPVIECRSEHEQNKSTTKASKKHKNEKKHKTHKKHSKEKKSKKEKRRRRRSSSESTADSYERR</sequence>
<feature type="compositionally biased region" description="Basic residues" evidence="13">
    <location>
        <begin position="903"/>
        <end position="934"/>
    </location>
</feature>
<evidence type="ECO:0000313" key="16">
    <source>
        <dbReference type="EMBL" id="KAK0417207.1"/>
    </source>
</evidence>
<dbReference type="Gene3D" id="3.30.70.330">
    <property type="match status" value="1"/>
</dbReference>
<feature type="domain" description="RRM" evidence="14">
    <location>
        <begin position="61"/>
        <end position="139"/>
    </location>
</feature>
<dbReference type="InterPro" id="IPR011666">
    <property type="entry name" value="DUF1604"/>
</dbReference>
<dbReference type="GO" id="GO:0006397">
    <property type="term" value="P:mRNA processing"/>
    <property type="evidence" value="ECO:0007669"/>
    <property type="project" value="UniProtKB-KW"/>
</dbReference>
<feature type="region of interest" description="Disordered" evidence="13">
    <location>
        <begin position="813"/>
        <end position="947"/>
    </location>
</feature>
<accession>A0AA39I669</accession>
<dbReference type="InterPro" id="IPR033744">
    <property type="entry name" value="RRM_RBM8"/>
</dbReference>
<dbReference type="GO" id="GO:0016607">
    <property type="term" value="C:nuclear speck"/>
    <property type="evidence" value="ECO:0007669"/>
    <property type="project" value="UniProtKB-SubCell"/>
</dbReference>
<feature type="compositionally biased region" description="Basic and acidic residues" evidence="13">
    <location>
        <begin position="823"/>
        <end position="834"/>
    </location>
</feature>
<keyword evidence="3 12" id="KW-0813">Transport</keyword>
<protein>
    <recommendedName>
        <fullName evidence="10 12">RNA-binding protein 8A</fullName>
    </recommendedName>
</protein>
<dbReference type="PRINTS" id="PR01738">
    <property type="entry name" value="RNABINDINGM8"/>
</dbReference>
<evidence type="ECO:0000256" key="10">
    <source>
        <dbReference type="ARBA" id="ARBA00077711"/>
    </source>
</evidence>
<dbReference type="GO" id="GO:0008380">
    <property type="term" value="P:RNA splicing"/>
    <property type="evidence" value="ECO:0007669"/>
    <property type="project" value="UniProtKB-KW"/>
</dbReference>
<evidence type="ECO:0000256" key="9">
    <source>
        <dbReference type="ARBA" id="ARBA00023242"/>
    </source>
</evidence>
<comment type="similarity">
    <text evidence="1 12">Belongs to the RBM8A family.</text>
</comment>
<keyword evidence="8 12" id="KW-0508">mRNA splicing</keyword>
<dbReference type="PROSITE" id="PS50174">
    <property type="entry name" value="G_PATCH"/>
    <property type="match status" value="1"/>
</dbReference>
<keyword evidence="12" id="KW-0509">mRNA transport</keyword>
<dbReference type="Proteomes" id="UP001175271">
    <property type="component" value="Unassembled WGS sequence"/>
</dbReference>
<dbReference type="Pfam" id="PF01585">
    <property type="entry name" value="G-patch"/>
    <property type="match status" value="1"/>
</dbReference>
<gene>
    <name evidence="16" type="ORF">QR680_012881</name>
</gene>
<keyword evidence="4 12" id="KW-0963">Cytoplasm</keyword>
<feature type="region of interest" description="Disordered" evidence="13">
    <location>
        <begin position="529"/>
        <end position="581"/>
    </location>
</feature>
<comment type="caution">
    <text evidence="16">The sequence shown here is derived from an EMBL/GenBank/DDBJ whole genome shotgun (WGS) entry which is preliminary data.</text>
</comment>
<feature type="compositionally biased region" description="Acidic residues" evidence="13">
    <location>
        <begin position="813"/>
        <end position="822"/>
    </location>
</feature>
<keyword evidence="17" id="KW-1185">Reference proteome</keyword>
<dbReference type="PROSITE" id="PS50102">
    <property type="entry name" value="RRM"/>
    <property type="match status" value="1"/>
</dbReference>
<evidence type="ECO:0000256" key="3">
    <source>
        <dbReference type="ARBA" id="ARBA00022448"/>
    </source>
</evidence>
<evidence type="ECO:0000256" key="1">
    <source>
        <dbReference type="ARBA" id="ARBA00007987"/>
    </source>
</evidence>
<proteinExistence type="inferred from homology"/>
<comment type="function">
    <text evidence="12">Core component of the splicing-dependent multiprotein exon junction complex (EJC) deposited at splice junctions on mRNAs.</text>
</comment>
<dbReference type="GO" id="GO:0051028">
    <property type="term" value="P:mRNA transport"/>
    <property type="evidence" value="ECO:0007669"/>
    <property type="project" value="UniProtKB-KW"/>
</dbReference>
<feature type="compositionally biased region" description="Polar residues" evidence="13">
    <location>
        <begin position="13"/>
        <end position="22"/>
    </location>
</feature>
<keyword evidence="9 12" id="KW-0539">Nucleus</keyword>
<dbReference type="SUPFAM" id="SSF54928">
    <property type="entry name" value="RNA-binding domain, RBD"/>
    <property type="match status" value="1"/>
</dbReference>
<evidence type="ECO:0000259" key="14">
    <source>
        <dbReference type="PROSITE" id="PS50102"/>
    </source>
</evidence>
<dbReference type="SMART" id="SM00360">
    <property type="entry name" value="RRM"/>
    <property type="match status" value="1"/>
</dbReference>
<evidence type="ECO:0000256" key="2">
    <source>
        <dbReference type="ARBA" id="ARBA00008600"/>
    </source>
</evidence>
<evidence type="ECO:0000256" key="5">
    <source>
        <dbReference type="ARBA" id="ARBA00022664"/>
    </source>
</evidence>
<dbReference type="Pfam" id="PF07713">
    <property type="entry name" value="DUF1604"/>
    <property type="match status" value="1"/>
</dbReference>
<dbReference type="Pfam" id="PF00076">
    <property type="entry name" value="RRM_1"/>
    <property type="match status" value="1"/>
</dbReference>